<gene>
    <name evidence="6" type="ORF">GCM10023209_15300</name>
</gene>
<dbReference type="PANTHER" id="PTHR43353:SF5">
    <property type="entry name" value="SUCCINATE-SEMIALDEHYDE DEHYDROGENASE, MITOCHONDRIAL"/>
    <property type="match status" value="1"/>
</dbReference>
<dbReference type="CDD" id="cd07103">
    <property type="entry name" value="ALDH_F5_SSADH_GabD"/>
    <property type="match status" value="1"/>
</dbReference>
<evidence type="ECO:0000256" key="1">
    <source>
        <dbReference type="ARBA" id="ARBA00009986"/>
    </source>
</evidence>
<comment type="similarity">
    <text evidence="1 4">Belongs to the aldehyde dehydrogenase family.</text>
</comment>
<dbReference type="Pfam" id="PF00171">
    <property type="entry name" value="Aldedh"/>
    <property type="match status" value="1"/>
</dbReference>
<dbReference type="PANTHER" id="PTHR43353">
    <property type="entry name" value="SUCCINATE-SEMIALDEHYDE DEHYDROGENASE, MITOCHONDRIAL"/>
    <property type="match status" value="1"/>
</dbReference>
<dbReference type="InterPro" id="IPR015590">
    <property type="entry name" value="Aldehyde_DH_dom"/>
</dbReference>
<accession>A0ABP9L8D6</accession>
<dbReference type="PROSITE" id="PS00687">
    <property type="entry name" value="ALDEHYDE_DEHYDR_GLU"/>
    <property type="match status" value="1"/>
</dbReference>
<dbReference type="NCBIfam" id="TIGR01780">
    <property type="entry name" value="SSADH"/>
    <property type="match status" value="1"/>
</dbReference>
<evidence type="ECO:0000313" key="7">
    <source>
        <dbReference type="Proteomes" id="UP001499910"/>
    </source>
</evidence>
<feature type="active site" evidence="3">
    <location>
        <position position="264"/>
    </location>
</feature>
<protein>
    <submittedName>
        <fullName evidence="6">NAD-dependent succinate-semialdehyde dehydrogenase</fullName>
    </submittedName>
</protein>
<organism evidence="6 7">
    <name type="scientific">[Roseibacterium] beibuensis</name>
    <dbReference type="NCBI Taxonomy" id="1193142"/>
    <lineage>
        <taxon>Bacteria</taxon>
        <taxon>Pseudomonadati</taxon>
        <taxon>Pseudomonadota</taxon>
        <taxon>Alphaproteobacteria</taxon>
        <taxon>Rhodobacterales</taxon>
        <taxon>Roseobacteraceae</taxon>
        <taxon>Roseicyclus</taxon>
    </lineage>
</organism>
<evidence type="ECO:0000256" key="3">
    <source>
        <dbReference type="PROSITE-ProRule" id="PRU10007"/>
    </source>
</evidence>
<feature type="domain" description="Aldehyde dehydrogenase" evidence="5">
    <location>
        <begin position="28"/>
        <end position="485"/>
    </location>
</feature>
<dbReference type="InterPro" id="IPR016163">
    <property type="entry name" value="Ald_DH_C"/>
</dbReference>
<dbReference type="InterPro" id="IPR016161">
    <property type="entry name" value="Ald_DH/histidinol_DH"/>
</dbReference>
<dbReference type="Gene3D" id="3.40.309.10">
    <property type="entry name" value="Aldehyde Dehydrogenase, Chain A, domain 2"/>
    <property type="match status" value="1"/>
</dbReference>
<evidence type="ECO:0000256" key="4">
    <source>
        <dbReference type="RuleBase" id="RU003345"/>
    </source>
</evidence>
<comment type="caution">
    <text evidence="6">The sequence shown here is derived from an EMBL/GenBank/DDBJ whole genome shotgun (WGS) entry which is preliminary data.</text>
</comment>
<keyword evidence="7" id="KW-1185">Reference proteome</keyword>
<evidence type="ECO:0000256" key="2">
    <source>
        <dbReference type="ARBA" id="ARBA00023002"/>
    </source>
</evidence>
<keyword evidence="2 4" id="KW-0560">Oxidoreductase</keyword>
<dbReference type="InterPro" id="IPR016162">
    <property type="entry name" value="Ald_DH_N"/>
</dbReference>
<dbReference type="EMBL" id="BAABHW010000002">
    <property type="protein sequence ID" value="GAA5071508.1"/>
    <property type="molecule type" value="Genomic_DNA"/>
</dbReference>
<dbReference type="InterPro" id="IPR016160">
    <property type="entry name" value="Ald_DH_CS_CYS"/>
</dbReference>
<dbReference type="SUPFAM" id="SSF53720">
    <property type="entry name" value="ALDH-like"/>
    <property type="match status" value="1"/>
</dbReference>
<dbReference type="Gene3D" id="3.40.605.10">
    <property type="entry name" value="Aldehyde Dehydrogenase, Chain A, domain 1"/>
    <property type="match status" value="1"/>
</dbReference>
<dbReference type="Proteomes" id="UP001499910">
    <property type="component" value="Unassembled WGS sequence"/>
</dbReference>
<reference evidence="7" key="1">
    <citation type="journal article" date="2019" name="Int. J. Syst. Evol. Microbiol.">
        <title>The Global Catalogue of Microorganisms (GCM) 10K type strain sequencing project: providing services to taxonomists for standard genome sequencing and annotation.</title>
        <authorList>
            <consortium name="The Broad Institute Genomics Platform"/>
            <consortium name="The Broad Institute Genome Sequencing Center for Infectious Disease"/>
            <person name="Wu L."/>
            <person name="Ma J."/>
        </authorList>
    </citation>
    <scope>NUCLEOTIDE SEQUENCE [LARGE SCALE GENOMIC DNA]</scope>
    <source>
        <strain evidence="7">JCM 18015</strain>
    </source>
</reference>
<evidence type="ECO:0000259" key="5">
    <source>
        <dbReference type="Pfam" id="PF00171"/>
    </source>
</evidence>
<evidence type="ECO:0000313" key="6">
    <source>
        <dbReference type="EMBL" id="GAA5071508.1"/>
    </source>
</evidence>
<dbReference type="InterPro" id="IPR010102">
    <property type="entry name" value="Succ_semiAld_DH"/>
</dbReference>
<dbReference type="InterPro" id="IPR029510">
    <property type="entry name" value="Ald_DH_CS_GLU"/>
</dbReference>
<dbReference type="InterPro" id="IPR050740">
    <property type="entry name" value="Aldehyde_DH_Superfamily"/>
</dbReference>
<sequence length="490" mass="52506">MNNHTECKMLDLRDPSLLRHDALIDGRWTPARNGARFAVINPATGDEITHVASLGPDEVEAAIEISAQAQRAWAKRTAKDRATILRRWFDLVIENTDDLARIMTCEQGKPLAEAVGEISYSASFIEWFAEEGKRVYGETIPSPTQGNRLTVIRQPVGVVAAITPWNFPAAMITRKAAPALAAGCSMIVRPADLTPLTALALGELAQRAGLPAGVLQIVTGPAQPIGSVLTASPVVRKLSFTGSTEVGRLLMAQCAPTIKRLSLELGGNAPFIVFDDADLDAAVDGALASKFRNGGQTCVCANRIYVQRGVAKPFTKKLVEKVAALKIGPGTDADVQIGPMIEEKAITKFQAHISDATARGAQLLHGGDRREGLFVTPAVISGVTEDMAVAREETFAPLAPLFIFDTEEEVIARANDTIFGLAAYFYSEGVRRSTRVAEALEYGIVGHNTGMISNEVAPFGGIKQSGLGREGSRHGLEEYLEMKYIASSVV</sequence>
<proteinExistence type="inferred from homology"/>
<name>A0ABP9L8D6_9RHOB</name>
<dbReference type="PROSITE" id="PS00070">
    <property type="entry name" value="ALDEHYDE_DEHYDR_CYS"/>
    <property type="match status" value="1"/>
</dbReference>